<dbReference type="Proteomes" id="UP000215506">
    <property type="component" value="Unassembled WGS sequence"/>
</dbReference>
<sequence length="68" mass="7645">MTAFPAGSDADHAEQQALADIRDHDTGPDFTRVHPLAERIRDAFDTADRIDQSWTLPHADDDYDCLAY</sequence>
<name>A0A231H010_9NOCA</name>
<feature type="region of interest" description="Disordered" evidence="1">
    <location>
        <begin position="1"/>
        <end position="31"/>
    </location>
</feature>
<dbReference type="RefSeq" id="WP_094027173.1">
    <property type="nucleotide sequence ID" value="NZ_NGAF01000015.1"/>
</dbReference>
<proteinExistence type="predicted"/>
<dbReference type="AlphaFoldDB" id="A0A231H010"/>
<keyword evidence="3" id="KW-1185">Reference proteome</keyword>
<organism evidence="2 3">
    <name type="scientific">Nocardia cerradoensis</name>
    <dbReference type="NCBI Taxonomy" id="85688"/>
    <lineage>
        <taxon>Bacteria</taxon>
        <taxon>Bacillati</taxon>
        <taxon>Actinomycetota</taxon>
        <taxon>Actinomycetes</taxon>
        <taxon>Mycobacteriales</taxon>
        <taxon>Nocardiaceae</taxon>
        <taxon>Nocardia</taxon>
    </lineage>
</organism>
<dbReference type="EMBL" id="NGAF01000015">
    <property type="protein sequence ID" value="OXR42203.1"/>
    <property type="molecule type" value="Genomic_DNA"/>
</dbReference>
<reference evidence="2 3" key="1">
    <citation type="submission" date="2017-07" db="EMBL/GenBank/DDBJ databases">
        <title>First draft Genome Sequence of Nocardia cerradoensis isolated from human infection.</title>
        <authorList>
            <person name="Carrasco G."/>
        </authorList>
    </citation>
    <scope>NUCLEOTIDE SEQUENCE [LARGE SCALE GENOMIC DNA]</scope>
    <source>
        <strain evidence="2 3">CNM20130759</strain>
    </source>
</reference>
<gene>
    <name evidence="2" type="ORF">B7C42_05802</name>
</gene>
<evidence type="ECO:0000313" key="2">
    <source>
        <dbReference type="EMBL" id="OXR42203.1"/>
    </source>
</evidence>
<feature type="compositionally biased region" description="Basic and acidic residues" evidence="1">
    <location>
        <begin position="9"/>
        <end position="31"/>
    </location>
</feature>
<evidence type="ECO:0000313" key="3">
    <source>
        <dbReference type="Proteomes" id="UP000215506"/>
    </source>
</evidence>
<protein>
    <submittedName>
        <fullName evidence="2">Uncharacterized protein</fullName>
    </submittedName>
</protein>
<evidence type="ECO:0000256" key="1">
    <source>
        <dbReference type="SAM" id="MobiDB-lite"/>
    </source>
</evidence>
<comment type="caution">
    <text evidence="2">The sequence shown here is derived from an EMBL/GenBank/DDBJ whole genome shotgun (WGS) entry which is preliminary data.</text>
</comment>
<accession>A0A231H010</accession>